<gene>
    <name evidence="1" type="ORF">g.3527</name>
</gene>
<feature type="non-terminal residue" evidence="1">
    <location>
        <position position="339"/>
    </location>
</feature>
<name>A0A1E1WVQ3_PECGO</name>
<dbReference type="Pfam" id="PF12259">
    <property type="entry name" value="Baculo_F"/>
    <property type="match status" value="1"/>
</dbReference>
<feature type="non-terminal residue" evidence="1">
    <location>
        <position position="1"/>
    </location>
</feature>
<evidence type="ECO:0008006" key="2">
    <source>
        <dbReference type="Google" id="ProtNLM"/>
    </source>
</evidence>
<dbReference type="EMBL" id="GDQN01000007">
    <property type="protein sequence ID" value="JAT91047.1"/>
    <property type="molecule type" value="Transcribed_RNA"/>
</dbReference>
<accession>A0A1E1WVQ3</accession>
<dbReference type="OrthoDB" id="7290788at2759"/>
<evidence type="ECO:0000313" key="1">
    <source>
        <dbReference type="EMBL" id="JAT91047.1"/>
    </source>
</evidence>
<protein>
    <recommendedName>
        <fullName evidence="2">Envelope fusion protein</fullName>
    </recommendedName>
</protein>
<organism evidence="1">
    <name type="scientific">Pectinophora gossypiella</name>
    <name type="common">Cotton pink bollworm</name>
    <name type="synonym">Depressaria gossypiella</name>
    <dbReference type="NCBI Taxonomy" id="13191"/>
    <lineage>
        <taxon>Eukaryota</taxon>
        <taxon>Metazoa</taxon>
        <taxon>Ecdysozoa</taxon>
        <taxon>Arthropoda</taxon>
        <taxon>Hexapoda</taxon>
        <taxon>Insecta</taxon>
        <taxon>Pterygota</taxon>
        <taxon>Neoptera</taxon>
        <taxon>Endopterygota</taxon>
        <taxon>Lepidoptera</taxon>
        <taxon>Glossata</taxon>
        <taxon>Ditrysia</taxon>
        <taxon>Gelechioidea</taxon>
        <taxon>Gelechiidae</taxon>
        <taxon>Apatetrinae</taxon>
        <taxon>Pectinophora</taxon>
    </lineage>
</organism>
<dbReference type="InterPro" id="IPR022048">
    <property type="entry name" value="Envelope_fusion-like"/>
</dbReference>
<dbReference type="AlphaFoldDB" id="A0A1E1WVQ3"/>
<sequence length="339" mass="39087">KKINETLHLVLDSESYKQSSLIKYAKLAQLLTIISDNVEVLSDELLRIEDVLAFARTSSTHHSILGIDVLSKMLTGLTNLYDKQQLLDLDLREYYDVIKTGSYYTGNRIVIIFKIPIISPYTYDLFKLAIVPNKKKQILVPPYPLVATNGNIYVYVEAECPKYDTRYLCEDKLSRQMRTEPDCIQKLITNQIIDSSCQHTTIALLRETMEKLDDRRYVIVFPRPTNIQLTCERDEFRTLEGSFLVTIPHKCSLRTKEFTIYNSNDVVKGQPMKIINIPPNYEMASVTQPPINLESINLNELRSIQTRIMSQEPIELDKLNTGSFYHTTLPFYIVLISTC</sequence>
<proteinExistence type="predicted"/>
<reference evidence="1" key="1">
    <citation type="submission" date="2015-09" db="EMBL/GenBank/DDBJ databases">
        <title>De novo assembly of Pectinophora gossypiella (Pink Bollworm) gut transcriptome.</title>
        <authorList>
            <person name="Tassone E.E."/>
        </authorList>
    </citation>
    <scope>NUCLEOTIDE SEQUENCE</scope>
</reference>